<feature type="transmembrane region" description="Helical" evidence="9">
    <location>
        <begin position="178"/>
        <end position="197"/>
    </location>
</feature>
<evidence type="ECO:0000256" key="6">
    <source>
        <dbReference type="ARBA" id="ARBA00022989"/>
    </source>
</evidence>
<dbReference type="KEGG" id="drg:H9K76_14995"/>
<feature type="transmembrane region" description="Helical" evidence="9">
    <location>
        <begin position="6"/>
        <end position="27"/>
    </location>
</feature>
<keyword evidence="5 9" id="KW-0812">Transmembrane</keyword>
<keyword evidence="6 9" id="KW-1133">Transmembrane helix</keyword>
<feature type="transmembrane region" description="Helical" evidence="9">
    <location>
        <begin position="342"/>
        <end position="361"/>
    </location>
</feature>
<dbReference type="AlphaFoldDB" id="A0A7G9RJX2"/>
<dbReference type="GO" id="GO:0005886">
    <property type="term" value="C:plasma membrane"/>
    <property type="evidence" value="ECO:0007669"/>
    <property type="project" value="UniProtKB-SubCell"/>
</dbReference>
<evidence type="ECO:0000313" key="10">
    <source>
        <dbReference type="EMBL" id="QNN55897.1"/>
    </source>
</evidence>
<feature type="transmembrane region" description="Helical" evidence="9">
    <location>
        <begin position="274"/>
        <end position="294"/>
    </location>
</feature>
<proteinExistence type="inferred from homology"/>
<keyword evidence="4" id="KW-0997">Cell inner membrane</keyword>
<dbReference type="RefSeq" id="WP_187596170.1">
    <property type="nucleotide sequence ID" value="NZ_CP060714.1"/>
</dbReference>
<evidence type="ECO:0000313" key="11">
    <source>
        <dbReference type="Proteomes" id="UP000515811"/>
    </source>
</evidence>
<evidence type="ECO:0000256" key="4">
    <source>
        <dbReference type="ARBA" id="ARBA00022519"/>
    </source>
</evidence>
<protein>
    <submittedName>
        <fullName evidence="10">YeeE/YedE family protein</fullName>
    </submittedName>
</protein>
<keyword evidence="7 9" id="KW-0472">Membrane</keyword>
<dbReference type="EMBL" id="CP060714">
    <property type="protein sequence ID" value="QNN55897.1"/>
    <property type="molecule type" value="Genomic_DNA"/>
</dbReference>
<evidence type="ECO:0000256" key="3">
    <source>
        <dbReference type="ARBA" id="ARBA00022475"/>
    </source>
</evidence>
<keyword evidence="3" id="KW-1003">Cell membrane</keyword>
<feature type="transmembrane region" description="Helical" evidence="9">
    <location>
        <begin position="204"/>
        <end position="223"/>
    </location>
</feature>
<feature type="transmembrane region" description="Helical" evidence="9">
    <location>
        <begin position="314"/>
        <end position="336"/>
    </location>
</feature>
<evidence type="ECO:0000256" key="8">
    <source>
        <dbReference type="ARBA" id="ARBA00035655"/>
    </source>
</evidence>
<feature type="transmembrane region" description="Helical" evidence="9">
    <location>
        <begin position="54"/>
        <end position="74"/>
    </location>
</feature>
<feature type="transmembrane region" description="Helical" evidence="9">
    <location>
        <begin position="86"/>
        <end position="109"/>
    </location>
</feature>
<evidence type="ECO:0000256" key="5">
    <source>
        <dbReference type="ARBA" id="ARBA00022692"/>
    </source>
</evidence>
<organism evidence="10 11">
    <name type="scientific">Diaphorobacter ruginosibacter</name>
    <dbReference type="NCBI Taxonomy" id="1715720"/>
    <lineage>
        <taxon>Bacteria</taxon>
        <taxon>Pseudomonadati</taxon>
        <taxon>Pseudomonadota</taxon>
        <taxon>Betaproteobacteria</taxon>
        <taxon>Burkholderiales</taxon>
        <taxon>Comamonadaceae</taxon>
        <taxon>Diaphorobacter</taxon>
    </lineage>
</organism>
<accession>A0A7G9RJX2</accession>
<comment type="similarity">
    <text evidence="8">Belongs to the TsuA/YedE (TC 9.B.102) family.</text>
</comment>
<evidence type="ECO:0000256" key="1">
    <source>
        <dbReference type="ARBA" id="ARBA00004429"/>
    </source>
</evidence>
<reference evidence="10 11" key="1">
    <citation type="submission" date="2020-08" db="EMBL/GenBank/DDBJ databases">
        <title>Genome sequence of Diaphorobacter ruginosibacter DSM 27467T.</title>
        <authorList>
            <person name="Hyun D.-W."/>
            <person name="Bae J.-W."/>
        </authorList>
    </citation>
    <scope>NUCLEOTIDE SEQUENCE [LARGE SCALE GENOMIC DNA]</scope>
    <source>
        <strain evidence="10 11">DSM 27467</strain>
    </source>
</reference>
<comment type="subcellular location">
    <subcellularLocation>
        <location evidence="1">Cell inner membrane</location>
        <topology evidence="1">Multi-pass membrane protein</topology>
    </subcellularLocation>
</comment>
<evidence type="ECO:0000256" key="9">
    <source>
        <dbReference type="SAM" id="Phobius"/>
    </source>
</evidence>
<dbReference type="InterPro" id="IPR007272">
    <property type="entry name" value="Sulf_transp_TsuA/YedE"/>
</dbReference>
<keyword evidence="11" id="KW-1185">Reference proteome</keyword>
<sequence>MSVTEFDSLLATILVAVFLLAAVLGAVMRETRFCTMGAVSDVVYVGDWMRMRQWALAIGVAMCGFSVLAYVGWVNPADIVYAMPQVIWLSALVGGLLFGFGMVLASGCGARNLTRLGGGSLKSLVVLVVLAVSAFATLKGITSVPRARWFDSVNVTLSVPALLPEWLAGKGWGAVADIRLWLGCGLGLVLVLLGLSAPRQRRDWHVLMGGVLVGACVAAAWALSGHFGEVQEHPETLEHMYAATYTGRIESFSFVAPVAHVLDWLLFFSDRSKVLTWGAVAVFGVVFGAFVQALVRREFRWQGFADTADLSRHLVGATLMGIGGVMALGCTVGQGISAVSALQIASFIAIAAIIAGAVIALRAQQWWLERQS</sequence>
<evidence type="ECO:0000256" key="7">
    <source>
        <dbReference type="ARBA" id="ARBA00023136"/>
    </source>
</evidence>
<dbReference type="Pfam" id="PF04143">
    <property type="entry name" value="Sulf_transp"/>
    <property type="match status" value="1"/>
</dbReference>
<dbReference type="PANTHER" id="PTHR30574">
    <property type="entry name" value="INNER MEMBRANE PROTEIN YEDE"/>
    <property type="match status" value="1"/>
</dbReference>
<dbReference type="Proteomes" id="UP000515811">
    <property type="component" value="Chromosome"/>
</dbReference>
<keyword evidence="2" id="KW-0813">Transport</keyword>
<feature type="transmembrane region" description="Helical" evidence="9">
    <location>
        <begin position="121"/>
        <end position="141"/>
    </location>
</feature>
<gene>
    <name evidence="10" type="ORF">H9K76_14995</name>
</gene>
<dbReference type="PANTHER" id="PTHR30574:SF1">
    <property type="entry name" value="SULPHUR TRANSPORT DOMAIN-CONTAINING PROTEIN"/>
    <property type="match status" value="1"/>
</dbReference>
<name>A0A7G9RJX2_9BURK</name>
<evidence type="ECO:0000256" key="2">
    <source>
        <dbReference type="ARBA" id="ARBA00022448"/>
    </source>
</evidence>